<dbReference type="EMBL" id="BQNB010015708">
    <property type="protein sequence ID" value="GJT43205.1"/>
    <property type="molecule type" value="Genomic_DNA"/>
</dbReference>
<keyword evidence="2" id="KW-0808">Transferase</keyword>
<reference evidence="2" key="1">
    <citation type="journal article" date="2022" name="Int. J. Mol. Sci.">
        <title>Draft Genome of Tanacetum Coccineum: Genomic Comparison of Closely Related Tanacetum-Family Plants.</title>
        <authorList>
            <person name="Yamashiro T."/>
            <person name="Shiraishi A."/>
            <person name="Nakayama K."/>
            <person name="Satake H."/>
        </authorList>
    </citation>
    <scope>NUCLEOTIDE SEQUENCE</scope>
</reference>
<dbReference type="InterPro" id="IPR005162">
    <property type="entry name" value="Retrotrans_gag_dom"/>
</dbReference>
<dbReference type="Proteomes" id="UP001151760">
    <property type="component" value="Unassembled WGS sequence"/>
</dbReference>
<keyword evidence="3" id="KW-1185">Reference proteome</keyword>
<name>A0ABQ5DVL0_9ASTR</name>
<keyword evidence="2" id="KW-0548">Nucleotidyltransferase</keyword>
<reference evidence="2" key="2">
    <citation type="submission" date="2022-01" db="EMBL/GenBank/DDBJ databases">
        <authorList>
            <person name="Yamashiro T."/>
            <person name="Shiraishi A."/>
            <person name="Satake H."/>
            <person name="Nakayama K."/>
        </authorList>
    </citation>
    <scope>NUCLEOTIDE SEQUENCE</scope>
</reference>
<evidence type="ECO:0000313" key="3">
    <source>
        <dbReference type="Proteomes" id="UP001151760"/>
    </source>
</evidence>
<keyword evidence="2" id="KW-0695">RNA-directed DNA polymerase</keyword>
<accession>A0ABQ5DVL0</accession>
<gene>
    <name evidence="2" type="ORF">Tco_0951920</name>
</gene>
<proteinExistence type="predicted"/>
<dbReference type="GO" id="GO:0003964">
    <property type="term" value="F:RNA-directed DNA polymerase activity"/>
    <property type="evidence" value="ECO:0007669"/>
    <property type="project" value="UniProtKB-KW"/>
</dbReference>
<evidence type="ECO:0000259" key="1">
    <source>
        <dbReference type="Pfam" id="PF03732"/>
    </source>
</evidence>
<dbReference type="PANTHER" id="PTHR33223">
    <property type="entry name" value="CCHC-TYPE DOMAIN-CONTAINING PROTEIN"/>
    <property type="match status" value="1"/>
</dbReference>
<evidence type="ECO:0000313" key="2">
    <source>
        <dbReference type="EMBL" id="GJT43205.1"/>
    </source>
</evidence>
<dbReference type="Pfam" id="PF03732">
    <property type="entry name" value="Retrotrans_gag"/>
    <property type="match status" value="1"/>
</dbReference>
<organism evidence="2 3">
    <name type="scientific">Tanacetum coccineum</name>
    <dbReference type="NCBI Taxonomy" id="301880"/>
    <lineage>
        <taxon>Eukaryota</taxon>
        <taxon>Viridiplantae</taxon>
        <taxon>Streptophyta</taxon>
        <taxon>Embryophyta</taxon>
        <taxon>Tracheophyta</taxon>
        <taxon>Spermatophyta</taxon>
        <taxon>Magnoliopsida</taxon>
        <taxon>eudicotyledons</taxon>
        <taxon>Gunneridae</taxon>
        <taxon>Pentapetalae</taxon>
        <taxon>asterids</taxon>
        <taxon>campanulids</taxon>
        <taxon>Asterales</taxon>
        <taxon>Asteraceae</taxon>
        <taxon>Asteroideae</taxon>
        <taxon>Anthemideae</taxon>
        <taxon>Anthemidinae</taxon>
        <taxon>Tanacetum</taxon>
    </lineage>
</organism>
<dbReference type="PANTHER" id="PTHR33223:SF11">
    <property type="entry name" value="ELEMENT PROTEIN, PUTATIVE-RELATED"/>
    <property type="match status" value="1"/>
</dbReference>
<protein>
    <submittedName>
        <fullName evidence="2">RNA-directed DNA polymerase, eukaryota, nucleotide-binding alpha-beta plait domain protein</fullName>
    </submittedName>
</protein>
<comment type="caution">
    <text evidence="2">The sequence shown here is derived from an EMBL/GenBank/DDBJ whole genome shotgun (WGS) entry which is preliminary data.</text>
</comment>
<sequence length="170" mass="20284">MEDDVDINTLTIEQYLAWVQDDIRPGVVKPKIGNDVKFEINSNFMRELRHKLFKGTDDEDAHEHVRRVLEIADLFHFHGVTHDAVMLRVFTITLKGHALRWINRLPAGLVTTWDLLEKAFIRQYCPPFKSAKKLEIIHKFKQEMHETLYHAWERYNDMRFKCLQHDLNCQ</sequence>
<feature type="domain" description="Retrotransposon gag" evidence="1">
    <location>
        <begin position="89"/>
        <end position="163"/>
    </location>
</feature>